<dbReference type="Pfam" id="PF02517">
    <property type="entry name" value="Rce1-like"/>
    <property type="match status" value="1"/>
</dbReference>
<keyword evidence="1" id="KW-0472">Membrane</keyword>
<organism evidence="3 4">
    <name type="scientific">Microcella daejeonensis</name>
    <dbReference type="NCBI Taxonomy" id="2994971"/>
    <lineage>
        <taxon>Bacteria</taxon>
        <taxon>Bacillati</taxon>
        <taxon>Actinomycetota</taxon>
        <taxon>Actinomycetes</taxon>
        <taxon>Micrococcales</taxon>
        <taxon>Microbacteriaceae</taxon>
        <taxon>Microcella</taxon>
    </lineage>
</organism>
<sequence length="319" mass="33892">MTTTTTAAARGTRDTATSWFLRGDAPRSSRPAPPPGVEFYRGLAGDKRRVVRGVLAIVLVAAGLIGFALGLRDLADLIDAELLGREGYTPVNYGAAMLSLALLIPWTMAIERVLYGVPLPSLHSVAHRFRFGMLGRGLLVLAPVWALTAVLALSGPVERIEWTTVDLVAYLLITVLLVPLQASGEEYAYRGLMLRVISSWARTPRVGLVVGVVVTSVLFALSHGTLDPYFLAWYTTLGASLALITWRTGGLELAVLLHAVLNSVSLLGALVLHADIATAINDRPDTAGTPMLLIPAGVAIVITAVVWATTRRSGPVTSA</sequence>
<feature type="transmembrane region" description="Helical" evidence="1">
    <location>
        <begin position="131"/>
        <end position="155"/>
    </location>
</feature>
<keyword evidence="1" id="KW-0812">Transmembrane</keyword>
<keyword evidence="3" id="KW-0482">Metalloprotease</keyword>
<dbReference type="GO" id="GO:0008237">
    <property type="term" value="F:metallopeptidase activity"/>
    <property type="evidence" value="ECO:0007669"/>
    <property type="project" value="UniProtKB-KW"/>
</dbReference>
<dbReference type="GO" id="GO:0004175">
    <property type="term" value="F:endopeptidase activity"/>
    <property type="evidence" value="ECO:0007669"/>
    <property type="project" value="UniProtKB-ARBA"/>
</dbReference>
<feature type="transmembrane region" description="Helical" evidence="1">
    <location>
        <begin position="292"/>
        <end position="310"/>
    </location>
</feature>
<feature type="transmembrane region" description="Helical" evidence="1">
    <location>
        <begin position="253"/>
        <end position="272"/>
    </location>
</feature>
<dbReference type="KEGG" id="mdb:OVN18_05775"/>
<feature type="transmembrane region" description="Helical" evidence="1">
    <location>
        <begin position="50"/>
        <end position="71"/>
    </location>
</feature>
<feature type="domain" description="CAAX prenyl protease 2/Lysostaphin resistance protein A-like" evidence="2">
    <location>
        <begin position="169"/>
        <end position="263"/>
    </location>
</feature>
<dbReference type="AlphaFoldDB" id="A0A9E8MMR4"/>
<dbReference type="Proteomes" id="UP001164706">
    <property type="component" value="Chromosome"/>
</dbReference>
<keyword evidence="1" id="KW-1133">Transmembrane helix</keyword>
<name>A0A9E8MMR4_9MICO</name>
<feature type="transmembrane region" description="Helical" evidence="1">
    <location>
        <begin position="229"/>
        <end position="246"/>
    </location>
</feature>
<evidence type="ECO:0000256" key="1">
    <source>
        <dbReference type="SAM" id="Phobius"/>
    </source>
</evidence>
<reference evidence="3" key="1">
    <citation type="submission" date="2022-11" db="EMBL/GenBank/DDBJ databases">
        <title>Description of Microcella daejonensis nov. sp, isolated from riverside soil.</title>
        <authorList>
            <person name="Molina K.M."/>
            <person name="Kim S.B."/>
        </authorList>
    </citation>
    <scope>NUCLEOTIDE SEQUENCE</scope>
    <source>
        <strain evidence="3">MMS21-STM12</strain>
    </source>
</reference>
<keyword evidence="4" id="KW-1185">Reference proteome</keyword>
<feature type="transmembrane region" description="Helical" evidence="1">
    <location>
        <begin position="91"/>
        <end position="110"/>
    </location>
</feature>
<keyword evidence="3" id="KW-0645">Protease</keyword>
<evidence type="ECO:0000313" key="3">
    <source>
        <dbReference type="EMBL" id="WAB82509.1"/>
    </source>
</evidence>
<feature type="transmembrane region" description="Helical" evidence="1">
    <location>
        <begin position="167"/>
        <end position="184"/>
    </location>
</feature>
<dbReference type="RefSeq" id="WP_267782596.1">
    <property type="nucleotide sequence ID" value="NZ_CP113089.1"/>
</dbReference>
<protein>
    <submittedName>
        <fullName evidence="3">CPBP family intramembrane metalloprotease</fullName>
    </submittedName>
</protein>
<proteinExistence type="predicted"/>
<feature type="transmembrane region" description="Helical" evidence="1">
    <location>
        <begin position="205"/>
        <end position="223"/>
    </location>
</feature>
<evidence type="ECO:0000313" key="4">
    <source>
        <dbReference type="Proteomes" id="UP001164706"/>
    </source>
</evidence>
<dbReference type="EMBL" id="CP113089">
    <property type="protein sequence ID" value="WAB82509.1"/>
    <property type="molecule type" value="Genomic_DNA"/>
</dbReference>
<gene>
    <name evidence="3" type="ORF">OVN18_05775</name>
</gene>
<keyword evidence="3" id="KW-0378">Hydrolase</keyword>
<accession>A0A9E8MMR4</accession>
<dbReference type="InterPro" id="IPR003675">
    <property type="entry name" value="Rce1/LyrA-like_dom"/>
</dbReference>
<dbReference type="GO" id="GO:0080120">
    <property type="term" value="P:CAAX-box protein maturation"/>
    <property type="evidence" value="ECO:0007669"/>
    <property type="project" value="UniProtKB-ARBA"/>
</dbReference>
<evidence type="ECO:0000259" key="2">
    <source>
        <dbReference type="Pfam" id="PF02517"/>
    </source>
</evidence>